<dbReference type="OrthoDB" id="2190767at2759"/>
<dbReference type="GO" id="GO:0046872">
    <property type="term" value="F:metal ion binding"/>
    <property type="evidence" value="ECO:0007669"/>
    <property type="project" value="UniProtKB-KW"/>
</dbReference>
<organism evidence="5 6">
    <name type="scientific">Sarcoptes scabiei</name>
    <name type="common">Itch mite</name>
    <name type="synonym">Acarus scabiei</name>
    <dbReference type="NCBI Taxonomy" id="52283"/>
    <lineage>
        <taxon>Eukaryota</taxon>
        <taxon>Metazoa</taxon>
        <taxon>Ecdysozoa</taxon>
        <taxon>Arthropoda</taxon>
        <taxon>Chelicerata</taxon>
        <taxon>Arachnida</taxon>
        <taxon>Acari</taxon>
        <taxon>Acariformes</taxon>
        <taxon>Sarcoptiformes</taxon>
        <taxon>Astigmata</taxon>
        <taxon>Psoroptidia</taxon>
        <taxon>Sarcoptoidea</taxon>
        <taxon>Sarcoptidae</taxon>
        <taxon>Sarcoptinae</taxon>
        <taxon>Sarcoptes</taxon>
    </lineage>
</organism>
<dbReference type="InterPro" id="IPR036820">
    <property type="entry name" value="Archease_dom_sf"/>
</dbReference>
<sequence length="166" mass="19281">MTAMDLLDIPKDFTINPTEIKYECNYCILDHTADVQIHAWGCDLKEGFEQCAIGMFDIITDLKSVDFNQYIDIEINGGDDELSLLFRFLDEILFLFNAEPFFVSKAIQITEMDLNEFRIKCRCYGEVFDLDKHPQGTEIKAITYSNMQINHNQNSNRIDLYVIVDI</sequence>
<evidence type="ECO:0000256" key="3">
    <source>
        <dbReference type="ARBA" id="ARBA00022723"/>
    </source>
</evidence>
<keyword evidence="2" id="KW-0819">tRNA processing</keyword>
<evidence type="ECO:0000313" key="5">
    <source>
        <dbReference type="EMBL" id="KPM10346.1"/>
    </source>
</evidence>
<keyword evidence="3" id="KW-0479">Metal-binding</keyword>
<dbReference type="GO" id="GO:0072669">
    <property type="term" value="C:tRNA-splicing ligase complex"/>
    <property type="evidence" value="ECO:0007669"/>
    <property type="project" value="TreeGrafter"/>
</dbReference>
<dbReference type="Proteomes" id="UP000616769">
    <property type="component" value="Unassembled WGS sequence"/>
</dbReference>
<dbReference type="EMBL" id="JXLN01014986">
    <property type="protein sequence ID" value="KPM10346.1"/>
    <property type="molecule type" value="Genomic_DNA"/>
</dbReference>
<comment type="caution">
    <text evidence="5">The sequence shown here is derived from an EMBL/GenBank/DDBJ whole genome shotgun (WGS) entry which is preliminary data.</text>
</comment>
<dbReference type="Gene3D" id="3.55.10.10">
    <property type="entry name" value="Archease domain"/>
    <property type="match status" value="1"/>
</dbReference>
<gene>
    <name evidence="5" type="ORF">QR98_0089000</name>
</gene>
<evidence type="ECO:0000256" key="2">
    <source>
        <dbReference type="ARBA" id="ARBA00022694"/>
    </source>
</evidence>
<keyword evidence="4" id="KW-0106">Calcium</keyword>
<dbReference type="SUPFAM" id="SSF69819">
    <property type="entry name" value="MTH1598-like"/>
    <property type="match status" value="1"/>
</dbReference>
<comment type="similarity">
    <text evidence="1">Belongs to the archease family.</text>
</comment>
<dbReference type="Pfam" id="PF01951">
    <property type="entry name" value="Archease"/>
    <property type="match status" value="1"/>
</dbReference>
<dbReference type="GO" id="GO:0006388">
    <property type="term" value="P:tRNA splicing, via endonucleolytic cleavage and ligation"/>
    <property type="evidence" value="ECO:0007669"/>
    <property type="project" value="TreeGrafter"/>
</dbReference>
<dbReference type="InterPro" id="IPR023572">
    <property type="entry name" value="Archease_dom"/>
</dbReference>
<dbReference type="InterPro" id="IPR002804">
    <property type="entry name" value="Archease"/>
</dbReference>
<dbReference type="PANTHER" id="PTHR12682:SF11">
    <property type="entry name" value="PROTEIN ARCHEASE"/>
    <property type="match status" value="1"/>
</dbReference>
<dbReference type="FunFam" id="3.55.10.10:FF:000001">
    <property type="entry name" value="protein archease isoform X1"/>
    <property type="match status" value="1"/>
</dbReference>
<protein>
    <submittedName>
        <fullName evidence="5">Archease-like protein</fullName>
    </submittedName>
</protein>
<reference evidence="5 6" key="1">
    <citation type="journal article" date="2015" name="Parasit. Vectors">
        <title>Draft genome of the scabies mite.</title>
        <authorList>
            <person name="Rider S.D.Jr."/>
            <person name="Morgan M.S."/>
            <person name="Arlian L.G."/>
        </authorList>
    </citation>
    <scope>NUCLEOTIDE SEQUENCE [LARGE SCALE GENOMIC DNA]</scope>
    <source>
        <strain evidence="5">Arlian Lab</strain>
    </source>
</reference>
<evidence type="ECO:0000313" key="6">
    <source>
        <dbReference type="Proteomes" id="UP000616769"/>
    </source>
</evidence>
<evidence type="ECO:0000256" key="4">
    <source>
        <dbReference type="ARBA" id="ARBA00022837"/>
    </source>
</evidence>
<accession>A0A132AH64</accession>
<dbReference type="AlphaFoldDB" id="A0A132AH64"/>
<proteinExistence type="inferred from homology"/>
<evidence type="ECO:0000256" key="1">
    <source>
        <dbReference type="ARBA" id="ARBA00007963"/>
    </source>
</evidence>
<dbReference type="PANTHER" id="PTHR12682">
    <property type="entry name" value="ARCHEASE"/>
    <property type="match status" value="1"/>
</dbReference>
<dbReference type="VEuPathDB" id="VectorBase:SSCA002415"/>
<name>A0A132AH64_SARSC</name>